<evidence type="ECO:0000313" key="3">
    <source>
        <dbReference type="Proteomes" id="UP000663873"/>
    </source>
</evidence>
<dbReference type="Proteomes" id="UP000663873">
    <property type="component" value="Unassembled WGS sequence"/>
</dbReference>
<keyword evidence="3" id="KW-1185">Reference proteome</keyword>
<feature type="non-terminal residue" evidence="2">
    <location>
        <position position="170"/>
    </location>
</feature>
<feature type="compositionally biased region" description="Polar residues" evidence="1">
    <location>
        <begin position="138"/>
        <end position="162"/>
    </location>
</feature>
<accession>A0A820TAN4</accession>
<protein>
    <submittedName>
        <fullName evidence="2">Uncharacterized protein</fullName>
    </submittedName>
</protein>
<evidence type="ECO:0000313" key="2">
    <source>
        <dbReference type="EMBL" id="CAF4462881.1"/>
    </source>
</evidence>
<proteinExistence type="predicted"/>
<feature type="compositionally biased region" description="Low complexity" evidence="1">
    <location>
        <begin position="22"/>
        <end position="34"/>
    </location>
</feature>
<comment type="caution">
    <text evidence="2">The sequence shown here is derived from an EMBL/GenBank/DDBJ whole genome shotgun (WGS) entry which is preliminary data.</text>
</comment>
<evidence type="ECO:0000256" key="1">
    <source>
        <dbReference type="SAM" id="MobiDB-lite"/>
    </source>
</evidence>
<gene>
    <name evidence="2" type="ORF">UJA718_LOCUS23643</name>
</gene>
<name>A0A820TAN4_9BILA</name>
<organism evidence="2 3">
    <name type="scientific">Rotaria socialis</name>
    <dbReference type="NCBI Taxonomy" id="392032"/>
    <lineage>
        <taxon>Eukaryota</taxon>
        <taxon>Metazoa</taxon>
        <taxon>Spiralia</taxon>
        <taxon>Gnathifera</taxon>
        <taxon>Rotifera</taxon>
        <taxon>Eurotatoria</taxon>
        <taxon>Bdelloidea</taxon>
        <taxon>Philodinida</taxon>
        <taxon>Philodinidae</taxon>
        <taxon>Rotaria</taxon>
    </lineage>
</organism>
<dbReference type="EMBL" id="CAJOBP010005192">
    <property type="protein sequence ID" value="CAF4462881.1"/>
    <property type="molecule type" value="Genomic_DNA"/>
</dbReference>
<feature type="region of interest" description="Disordered" evidence="1">
    <location>
        <begin position="108"/>
        <end position="170"/>
    </location>
</feature>
<sequence>MTSNISSSTTSHTYRLRPMPINNNSNSSGQSSLNTPMNHNSTSSSYYGSAAPIVASPTWSYSSPSQLARKYANIAPIWCHITKPRQLKKKFASTFHQAQSLVSFYNEDRAPSERRGSLNQTQQQNQTQSQQQQQQQTPTVHNTSSNPQYHHNESNSYRQQYTPHYVSHDT</sequence>
<feature type="region of interest" description="Disordered" evidence="1">
    <location>
        <begin position="1"/>
        <end position="40"/>
    </location>
</feature>
<dbReference type="AlphaFoldDB" id="A0A820TAN4"/>
<feature type="compositionally biased region" description="Low complexity" evidence="1">
    <location>
        <begin position="1"/>
        <end position="13"/>
    </location>
</feature>
<feature type="compositionally biased region" description="Low complexity" evidence="1">
    <location>
        <begin position="119"/>
        <end position="137"/>
    </location>
</feature>
<reference evidence="2" key="1">
    <citation type="submission" date="2021-02" db="EMBL/GenBank/DDBJ databases">
        <authorList>
            <person name="Nowell W R."/>
        </authorList>
    </citation>
    <scope>NUCLEOTIDE SEQUENCE</scope>
</reference>